<proteinExistence type="predicted"/>
<evidence type="ECO:0000256" key="11">
    <source>
        <dbReference type="ARBA" id="ARBA00041557"/>
    </source>
</evidence>
<evidence type="ECO:0000256" key="10">
    <source>
        <dbReference type="ARBA" id="ARBA00040002"/>
    </source>
</evidence>
<keyword evidence="6" id="KW-0969">Cilium</keyword>
<dbReference type="SMART" id="SM00320">
    <property type="entry name" value="WD40"/>
    <property type="match status" value="5"/>
</dbReference>
<keyword evidence="3 12" id="KW-0853">WD repeat</keyword>
<evidence type="ECO:0000256" key="1">
    <source>
        <dbReference type="ARBA" id="ARBA00004611"/>
    </source>
</evidence>
<evidence type="ECO:0000256" key="2">
    <source>
        <dbReference type="ARBA" id="ARBA00022490"/>
    </source>
</evidence>
<evidence type="ECO:0000313" key="14">
    <source>
        <dbReference type="EMBL" id="KAF5827262.1"/>
    </source>
</evidence>
<dbReference type="InterPro" id="IPR050687">
    <property type="entry name" value="Dynein_IC"/>
</dbReference>
<reference evidence="14" key="1">
    <citation type="submission" date="2017-08" db="EMBL/GenBank/DDBJ databases">
        <authorList>
            <person name="Polle J.E."/>
            <person name="Barry K."/>
            <person name="Cushman J."/>
            <person name="Schmutz J."/>
            <person name="Tran D."/>
            <person name="Hathwaick L.T."/>
            <person name="Yim W.C."/>
            <person name="Jenkins J."/>
            <person name="Mckie-Krisberg Z.M."/>
            <person name="Prochnik S."/>
            <person name="Lindquist E."/>
            <person name="Dockter R.B."/>
            <person name="Adam C."/>
            <person name="Molina H."/>
            <person name="Bunkerborg J."/>
            <person name="Jin E."/>
            <person name="Buchheim M."/>
            <person name="Magnuson J."/>
        </authorList>
    </citation>
    <scope>NUCLEOTIDE SEQUENCE</scope>
    <source>
        <strain evidence="14">CCAP 19/18</strain>
    </source>
</reference>
<dbReference type="EMBL" id="MU070546">
    <property type="protein sequence ID" value="KAF5827262.1"/>
    <property type="molecule type" value="Genomic_DNA"/>
</dbReference>
<accession>A0ABQ7FY45</accession>
<feature type="compositionally biased region" description="Low complexity" evidence="13">
    <location>
        <begin position="223"/>
        <end position="242"/>
    </location>
</feature>
<gene>
    <name evidence="14" type="ORF">DUNSADRAFT_1056</name>
</gene>
<feature type="region of interest" description="Disordered" evidence="13">
    <location>
        <begin position="465"/>
        <end position="557"/>
    </location>
</feature>
<organism evidence="14 15">
    <name type="scientific">Dunaliella salina</name>
    <name type="common">Green alga</name>
    <name type="synonym">Protococcus salinus</name>
    <dbReference type="NCBI Taxonomy" id="3046"/>
    <lineage>
        <taxon>Eukaryota</taxon>
        <taxon>Viridiplantae</taxon>
        <taxon>Chlorophyta</taxon>
        <taxon>core chlorophytes</taxon>
        <taxon>Chlorophyceae</taxon>
        <taxon>CS clade</taxon>
        <taxon>Chlamydomonadales</taxon>
        <taxon>Dunaliellaceae</taxon>
        <taxon>Dunaliella</taxon>
    </lineage>
</organism>
<protein>
    <recommendedName>
        <fullName evidence="10">Dynein axonemal intermediate chain 4</fullName>
    </recommendedName>
    <alternativeName>
        <fullName evidence="11">WD repeat-containing protein 78</fullName>
    </alternativeName>
</protein>
<dbReference type="InterPro" id="IPR036322">
    <property type="entry name" value="WD40_repeat_dom_sf"/>
</dbReference>
<feature type="repeat" description="WD" evidence="12">
    <location>
        <begin position="830"/>
        <end position="865"/>
    </location>
</feature>
<dbReference type="InterPro" id="IPR015943">
    <property type="entry name" value="WD40/YVTN_repeat-like_dom_sf"/>
</dbReference>
<keyword evidence="4" id="KW-0677">Repeat</keyword>
<evidence type="ECO:0000256" key="12">
    <source>
        <dbReference type="PROSITE-ProRule" id="PRU00221"/>
    </source>
</evidence>
<feature type="compositionally biased region" description="Low complexity" evidence="13">
    <location>
        <begin position="542"/>
        <end position="557"/>
    </location>
</feature>
<feature type="region of interest" description="Disordered" evidence="13">
    <location>
        <begin position="163"/>
        <end position="257"/>
    </location>
</feature>
<feature type="region of interest" description="Disordered" evidence="13">
    <location>
        <begin position="362"/>
        <end position="402"/>
    </location>
</feature>
<dbReference type="PROSITE" id="PS50082">
    <property type="entry name" value="WD_REPEATS_2"/>
    <property type="match status" value="2"/>
</dbReference>
<evidence type="ECO:0000256" key="7">
    <source>
        <dbReference type="ARBA" id="ARBA00023212"/>
    </source>
</evidence>
<sequence>MAKAKQKDAELVALRPHHILTDKDLAKSVSIVLQETQTEFMLEIPSITVAGDSEEAKAVEEANRRYSKLLAAKISTDRYADSETQSMADDPPNPRQLCFWLSSWLVVSGEGLRALWWDIADAAAESSRSKAMQENALGGDLPSVGELAGGVARGSAYAGAQIGSGGGGGQGSSFMSQSGIPRGSTQSSLMRQESVSSNARGSTVGPSWAQPSSMMAPPPGAPPGAAATNAPNAGPEGAAGVASIGEPEPPPNPLAPLLRKPAFREALAVMDAALAQNEHQPQLLLYRNITPQTSVVAPPVPPTLKNMSEKENLAGSTHSRTNAHSRALSRAQSRGASRPASRQGSEAGSVVIGEAAAKLQRSMPQRLAGAGSGSIGQNSHQSAQNLPQRESMSQAPSVAESHWPEELLQDLADLGPDGAPAMEHLWDWTCELTEGKQVACMAWNKAIPDLLAVGYGSLNFHKEGGTGTAKDKDANHRGSKDAAPGAKADAKPSPAGAPTANNANANDAANGAANKAEAQNGGPGGAAAPPGKGGPGGGAGEANGAQKENGAAAPPAAASHGGLVAFWSLKNPGFPLWWFETLSGVTALDFSTSAPNILALGLYSGAVAVYDVKQRQGTPSMESDAATGKHSDPVWKVKWIDRGSEHDEPLVSISTDGRVTQWSIAKGLEYTDLMKLKRVPRKNTGALPSILTGPPSSTLNNTGGSGGPNSGAGGATSGTGGKAGAKQSNPGAQKGGSDGGEAFISRLTSGMSFDFSARDERVYIVGTEDGWVHRCSTSYNEQYLESYAAHMGPVYSLQWSPFRKDMFISCSADWTLKMWQEGREQPLLTFQSHTHEVNDVQWCPTNSTVFGSATSGGRLEIWDFDLSTVKPVVTHKAGVKLSCLLFSPTCPVVVCGSESGRVSVFRLFNVDREYDLPEDQLSRLEEVIRTNVMKAQPGAAV</sequence>
<evidence type="ECO:0000256" key="5">
    <source>
        <dbReference type="ARBA" id="ARBA00022846"/>
    </source>
</evidence>
<evidence type="ECO:0000256" key="8">
    <source>
        <dbReference type="ARBA" id="ARBA00023273"/>
    </source>
</evidence>
<evidence type="ECO:0000256" key="6">
    <source>
        <dbReference type="ARBA" id="ARBA00023069"/>
    </source>
</evidence>
<keyword evidence="15" id="KW-1185">Reference proteome</keyword>
<evidence type="ECO:0000313" key="15">
    <source>
        <dbReference type="Proteomes" id="UP000815325"/>
    </source>
</evidence>
<feature type="repeat" description="WD" evidence="12">
    <location>
        <begin position="787"/>
        <end position="820"/>
    </location>
</feature>
<feature type="compositionally biased region" description="Polar residues" evidence="13">
    <location>
        <begin position="375"/>
        <end position="396"/>
    </location>
</feature>
<dbReference type="Gene3D" id="2.130.10.10">
    <property type="entry name" value="YVTN repeat-like/Quinoprotein amine dehydrogenase"/>
    <property type="match status" value="2"/>
</dbReference>
<keyword evidence="2" id="KW-0963">Cytoplasm</keyword>
<keyword evidence="5" id="KW-0282">Flagellum</keyword>
<feature type="compositionally biased region" description="Polar residues" evidence="13">
    <location>
        <begin position="314"/>
        <end position="346"/>
    </location>
</feature>
<feature type="region of interest" description="Disordered" evidence="13">
    <location>
        <begin position="301"/>
        <end position="349"/>
    </location>
</feature>
<keyword evidence="8" id="KW-0966">Cell projection</keyword>
<feature type="region of interest" description="Disordered" evidence="13">
    <location>
        <begin position="684"/>
        <end position="741"/>
    </location>
</feature>
<feature type="compositionally biased region" description="Low complexity" evidence="13">
    <location>
        <begin position="481"/>
        <end position="520"/>
    </location>
</feature>
<feature type="compositionally biased region" description="Gly residues" evidence="13">
    <location>
        <begin position="703"/>
        <end position="723"/>
    </location>
</feature>
<dbReference type="Pfam" id="PF00400">
    <property type="entry name" value="WD40"/>
    <property type="match status" value="3"/>
</dbReference>
<dbReference type="SUPFAM" id="SSF50978">
    <property type="entry name" value="WD40 repeat-like"/>
    <property type="match status" value="1"/>
</dbReference>
<dbReference type="Proteomes" id="UP000815325">
    <property type="component" value="Unassembled WGS sequence"/>
</dbReference>
<feature type="compositionally biased region" description="Polar residues" evidence="13">
    <location>
        <begin position="183"/>
        <end position="213"/>
    </location>
</feature>
<evidence type="ECO:0000256" key="13">
    <source>
        <dbReference type="SAM" id="MobiDB-lite"/>
    </source>
</evidence>
<comment type="subcellular location">
    <subcellularLocation>
        <location evidence="1">Cytoplasm</location>
        <location evidence="1">Cytoskeleton</location>
        <location evidence="1">Flagellum axoneme</location>
    </subcellularLocation>
    <subcellularLocation>
        <location evidence="9">Dynein axonemal particle</location>
    </subcellularLocation>
</comment>
<feature type="compositionally biased region" description="Gly residues" evidence="13">
    <location>
        <begin position="521"/>
        <end position="541"/>
    </location>
</feature>
<name>A0ABQ7FY45_DUNSA</name>
<evidence type="ECO:0000256" key="3">
    <source>
        <dbReference type="ARBA" id="ARBA00022574"/>
    </source>
</evidence>
<dbReference type="PANTHER" id="PTHR12442:SF12">
    <property type="entry name" value="DYNEIN AXONEMAL INTERMEDIATE CHAIN 4"/>
    <property type="match status" value="1"/>
</dbReference>
<dbReference type="PANTHER" id="PTHR12442">
    <property type="entry name" value="DYNEIN INTERMEDIATE CHAIN"/>
    <property type="match status" value="1"/>
</dbReference>
<evidence type="ECO:0000256" key="4">
    <source>
        <dbReference type="ARBA" id="ARBA00022737"/>
    </source>
</evidence>
<dbReference type="InterPro" id="IPR001680">
    <property type="entry name" value="WD40_rpt"/>
</dbReference>
<keyword evidence="7" id="KW-0206">Cytoskeleton</keyword>
<evidence type="ECO:0000256" key="9">
    <source>
        <dbReference type="ARBA" id="ARBA00024190"/>
    </source>
</evidence>
<comment type="caution">
    <text evidence="14">The sequence shown here is derived from an EMBL/GenBank/DDBJ whole genome shotgun (WGS) entry which is preliminary data.</text>
</comment>
<feature type="compositionally biased region" description="Basic and acidic residues" evidence="13">
    <location>
        <begin position="465"/>
        <end position="480"/>
    </location>
</feature>